<name>A0A814VF73_9BILA</name>
<evidence type="ECO:0000313" key="4">
    <source>
        <dbReference type="Proteomes" id="UP000663829"/>
    </source>
</evidence>
<evidence type="ECO:0000313" key="3">
    <source>
        <dbReference type="EMBL" id="CAF3950788.1"/>
    </source>
</evidence>
<evidence type="ECO:0000259" key="1">
    <source>
        <dbReference type="Pfam" id="PF22917"/>
    </source>
</evidence>
<feature type="domain" description="PRISE-like Rossmann-fold" evidence="1">
    <location>
        <begin position="10"/>
        <end position="157"/>
    </location>
</feature>
<reference evidence="2" key="1">
    <citation type="submission" date="2021-02" db="EMBL/GenBank/DDBJ databases">
        <authorList>
            <person name="Nowell W R."/>
        </authorList>
    </citation>
    <scope>NUCLEOTIDE SEQUENCE</scope>
</reference>
<gene>
    <name evidence="2" type="ORF">GPM918_LOCUS22976</name>
    <name evidence="3" type="ORF">SRO942_LOCUS22976</name>
</gene>
<dbReference type="SUPFAM" id="SSF51735">
    <property type="entry name" value="NAD(P)-binding Rossmann-fold domains"/>
    <property type="match status" value="1"/>
</dbReference>
<dbReference type="Pfam" id="PF22917">
    <property type="entry name" value="PRISE"/>
    <property type="match status" value="2"/>
</dbReference>
<dbReference type="PANTHER" id="PTHR32487:SF0">
    <property type="entry name" value="3-OXO-DELTA(4,5)-STEROID 5-BETA-REDUCTASE"/>
    <property type="match status" value="1"/>
</dbReference>
<proteinExistence type="predicted"/>
<dbReference type="PANTHER" id="PTHR32487">
    <property type="entry name" value="3-OXO-DELTA(4,5)-STEROID 5-BETA-REDUCTASE"/>
    <property type="match status" value="1"/>
</dbReference>
<dbReference type="Proteomes" id="UP000681722">
    <property type="component" value="Unassembled WGS sequence"/>
</dbReference>
<organism evidence="2 4">
    <name type="scientific">Didymodactylos carnosus</name>
    <dbReference type="NCBI Taxonomy" id="1234261"/>
    <lineage>
        <taxon>Eukaryota</taxon>
        <taxon>Metazoa</taxon>
        <taxon>Spiralia</taxon>
        <taxon>Gnathifera</taxon>
        <taxon>Rotifera</taxon>
        <taxon>Eurotatoria</taxon>
        <taxon>Bdelloidea</taxon>
        <taxon>Philodinida</taxon>
        <taxon>Philodinidae</taxon>
        <taxon>Didymodactylos</taxon>
    </lineage>
</organism>
<dbReference type="EMBL" id="CAJNOQ010008044">
    <property type="protein sequence ID" value="CAF1186506.1"/>
    <property type="molecule type" value="Genomic_DNA"/>
</dbReference>
<dbReference type="Proteomes" id="UP000663829">
    <property type="component" value="Unassembled WGS sequence"/>
</dbReference>
<evidence type="ECO:0000313" key="2">
    <source>
        <dbReference type="EMBL" id="CAF1186506.1"/>
    </source>
</evidence>
<protein>
    <recommendedName>
        <fullName evidence="1">PRISE-like Rossmann-fold domain-containing protein</fullName>
    </recommendedName>
</protein>
<accession>A0A814VF73</accession>
<dbReference type="InterPro" id="IPR055222">
    <property type="entry name" value="PRISE-like_Rossmann-fold"/>
</dbReference>
<dbReference type="OrthoDB" id="1731983at2759"/>
<dbReference type="Gene3D" id="3.40.50.720">
    <property type="entry name" value="NAD(P)-binding Rossmann-like Domain"/>
    <property type="match status" value="1"/>
</dbReference>
<dbReference type="InterPro" id="IPR036291">
    <property type="entry name" value="NAD(P)-bd_dom_sf"/>
</dbReference>
<keyword evidence="4" id="KW-1185">Reference proteome</keyword>
<comment type="caution">
    <text evidence="2">The sequence shown here is derived from an EMBL/GenBank/DDBJ whole genome shotgun (WGS) entry which is preliminary data.</text>
</comment>
<dbReference type="AlphaFoldDB" id="A0A814VF73"/>
<sequence length="345" mass="40099">MESVAMVECLVEQPKNEWKKIIALSRRPIQFENNDDRIQFVSIDVLKSSVEDLCKELEKVGGQEVTHAYHFTYVAKNSEQELDNVNKELLCKALEATKKVARENLQVFLLQTGYKYYGTHKGGEYLAPRPFYECTPRHKGLNFYYTQEDKLKEEAKKSNFMNFAVSIALYACIQKELGKPLIFPGNQVQWDSLIDHSDVCNDAQFELWASVTKEAENQEFNIHNGDYNKFRVLWPKIAKYFDIPVGEPSNKDPPPKNGEVKCQMPLVEYMKDKKDVWKRIAHKYSLDESAFDYATWDFADAIVGRAFDEYGDMSKARKLGWNKYVDTGDSYLRTFDRLKKLKIIP</sequence>
<dbReference type="EMBL" id="CAJOBC010008046">
    <property type="protein sequence ID" value="CAF3950788.1"/>
    <property type="molecule type" value="Genomic_DNA"/>
</dbReference>
<feature type="domain" description="PRISE-like Rossmann-fold" evidence="1">
    <location>
        <begin position="159"/>
        <end position="345"/>
    </location>
</feature>